<feature type="compositionally biased region" description="Low complexity" evidence="2">
    <location>
        <begin position="487"/>
        <end position="497"/>
    </location>
</feature>
<dbReference type="PANTHER" id="PTHR43591">
    <property type="entry name" value="METHYLTRANSFERASE"/>
    <property type="match status" value="1"/>
</dbReference>
<dbReference type="GO" id="GO:0008168">
    <property type="term" value="F:methyltransferase activity"/>
    <property type="evidence" value="ECO:0007669"/>
    <property type="project" value="UniProtKB-KW"/>
</dbReference>
<protein>
    <submittedName>
        <fullName evidence="3">Methyltransferase domain-containing protein</fullName>
    </submittedName>
</protein>
<organism evidence="3 4">
    <name type="scientific">Seiridium unicorne</name>
    <dbReference type="NCBI Taxonomy" id="138068"/>
    <lineage>
        <taxon>Eukaryota</taxon>
        <taxon>Fungi</taxon>
        <taxon>Dikarya</taxon>
        <taxon>Ascomycota</taxon>
        <taxon>Pezizomycotina</taxon>
        <taxon>Sordariomycetes</taxon>
        <taxon>Xylariomycetidae</taxon>
        <taxon>Amphisphaeriales</taxon>
        <taxon>Sporocadaceae</taxon>
        <taxon>Seiridium</taxon>
    </lineage>
</organism>
<dbReference type="PANTHER" id="PTHR43591:SF102">
    <property type="entry name" value="S-ADENOSYL-L-METHIONINE-DEPENDENT METHYLTRANSFERASE"/>
    <property type="match status" value="1"/>
</dbReference>
<feature type="compositionally biased region" description="Low complexity" evidence="2">
    <location>
        <begin position="349"/>
        <end position="364"/>
    </location>
</feature>
<evidence type="ECO:0000256" key="2">
    <source>
        <dbReference type="SAM" id="MobiDB-lite"/>
    </source>
</evidence>
<dbReference type="InterPro" id="IPR029063">
    <property type="entry name" value="SAM-dependent_MTases_sf"/>
</dbReference>
<feature type="region of interest" description="Disordered" evidence="2">
    <location>
        <begin position="342"/>
        <end position="638"/>
    </location>
</feature>
<feature type="compositionally biased region" description="Low complexity" evidence="2">
    <location>
        <begin position="12"/>
        <end position="40"/>
    </location>
</feature>
<dbReference type="Gene3D" id="3.40.50.150">
    <property type="entry name" value="Vaccinia Virus protein VP39"/>
    <property type="match status" value="1"/>
</dbReference>
<dbReference type="CDD" id="cd02440">
    <property type="entry name" value="AdoMet_MTases"/>
    <property type="match status" value="1"/>
</dbReference>
<evidence type="ECO:0000313" key="3">
    <source>
        <dbReference type="EMBL" id="KAK9412754.1"/>
    </source>
</evidence>
<gene>
    <name evidence="3" type="ORF">SUNI508_12454</name>
</gene>
<proteinExistence type="inferred from homology"/>
<evidence type="ECO:0000313" key="4">
    <source>
        <dbReference type="Proteomes" id="UP001408356"/>
    </source>
</evidence>
<reference evidence="3 4" key="1">
    <citation type="journal article" date="2024" name="J. Plant Pathol.">
        <title>Sequence and assembly of the genome of Seiridium unicorne, isolate CBS 538.82, causal agent of cypress canker disease.</title>
        <authorList>
            <person name="Scali E."/>
            <person name="Rocca G.D."/>
            <person name="Danti R."/>
            <person name="Garbelotto M."/>
            <person name="Barberini S."/>
            <person name="Baroncelli R."/>
            <person name="Emiliani G."/>
        </authorList>
    </citation>
    <scope>NUCLEOTIDE SEQUENCE [LARGE SCALE GENOMIC DNA]</scope>
    <source>
        <strain evidence="3 4">BM-138-508</strain>
    </source>
</reference>
<dbReference type="Proteomes" id="UP001408356">
    <property type="component" value="Unassembled WGS sequence"/>
</dbReference>
<feature type="compositionally biased region" description="Basic and acidic residues" evidence="2">
    <location>
        <begin position="1"/>
        <end position="11"/>
    </location>
</feature>
<evidence type="ECO:0000256" key="1">
    <source>
        <dbReference type="ARBA" id="ARBA00038158"/>
    </source>
</evidence>
<keyword evidence="3" id="KW-0808">Transferase</keyword>
<comment type="similarity">
    <text evidence="1">Belongs to the methyltransferase superfamily. LaeA methyltransferase family.</text>
</comment>
<accession>A0ABR2UED1</accession>
<feature type="compositionally biased region" description="Polar residues" evidence="2">
    <location>
        <begin position="628"/>
        <end position="638"/>
    </location>
</feature>
<dbReference type="SUPFAM" id="SSF53335">
    <property type="entry name" value="S-adenosyl-L-methionine-dependent methyltransferases"/>
    <property type="match status" value="1"/>
</dbReference>
<feature type="compositionally biased region" description="Polar residues" evidence="2">
    <location>
        <begin position="446"/>
        <end position="466"/>
    </location>
</feature>
<dbReference type="Pfam" id="PF13489">
    <property type="entry name" value="Methyltransf_23"/>
    <property type="match status" value="1"/>
</dbReference>
<keyword evidence="4" id="KW-1185">Reference proteome</keyword>
<feature type="compositionally biased region" description="Basic and acidic residues" evidence="2">
    <location>
        <begin position="530"/>
        <end position="560"/>
    </location>
</feature>
<feature type="compositionally biased region" description="Polar residues" evidence="2">
    <location>
        <begin position="385"/>
        <end position="396"/>
    </location>
</feature>
<dbReference type="GO" id="GO:0032259">
    <property type="term" value="P:methylation"/>
    <property type="evidence" value="ECO:0007669"/>
    <property type="project" value="UniProtKB-KW"/>
</dbReference>
<feature type="compositionally biased region" description="Basic and acidic residues" evidence="2">
    <location>
        <begin position="579"/>
        <end position="588"/>
    </location>
</feature>
<feature type="compositionally biased region" description="Basic and acidic residues" evidence="2">
    <location>
        <begin position="602"/>
        <end position="612"/>
    </location>
</feature>
<sequence>MQEQQAHDRKPSAASAESAKAASAVSAKSRESGSSQSSGSNRKRSGFTIPDPVSVEEHGRTFNGYREGKYLLPNDAVEQERLDLAHEMWRLLLFGDLSWVPFPDEPKQVLDIGTGTGIWAIEFAQQHPASHVIGTDISLIQPPEGSIPSNCVFERDDIEEEWVFDRLFDYVHLRAMLTCFNDHVGVLKKIYDNLRPGGWVEYHDYDPEVFGKDEANQQALLVAPVWDWSQRVFKGAKRFGRDMMIARRYKQLLIDTGFVDVTERIVLAPNKPWPEDPRERRIGQYMQANSLEMIGSVSAKLFQADGMSLEEVDDLVARCRECFQSKELHLYSRMYVVYGRRPRDDELPPKTQTQDTATAKTTAPSESAPRETLQDGKPAGLEASPSESSPQITTGVDVQPTPEMTLPVVMAETTGLAKRDTSRETVTAARAVPEPAPLESTDAESKTSPEQTAHTEQPTSASTPLTNAPLVAPEIDLEGLSKEPPQGVDSVSGTGDVVRTEPVETSRVEDAIIEPIQETGTIQESQPVPESKEAQSLDHATHEYHEELKELAEVERKTDGLKLSSETQVDLDDQNPRQGTRESKKEEYTSTTDTIFQPEPTSEPRPELKEEPASETVSSGHAHGITKGPSSDSVANTK</sequence>
<dbReference type="EMBL" id="JARVKF010000450">
    <property type="protein sequence ID" value="KAK9412754.1"/>
    <property type="molecule type" value="Genomic_DNA"/>
</dbReference>
<comment type="caution">
    <text evidence="3">The sequence shown here is derived from an EMBL/GenBank/DDBJ whole genome shotgun (WGS) entry which is preliminary data.</text>
</comment>
<feature type="compositionally biased region" description="Polar residues" evidence="2">
    <location>
        <begin position="518"/>
        <end position="528"/>
    </location>
</feature>
<keyword evidence="3" id="KW-0489">Methyltransferase</keyword>
<name>A0ABR2UED1_9PEZI</name>
<feature type="region of interest" description="Disordered" evidence="2">
    <location>
        <begin position="1"/>
        <end position="59"/>
    </location>
</feature>
<feature type="compositionally biased region" description="Basic and acidic residues" evidence="2">
    <location>
        <begin position="498"/>
        <end position="510"/>
    </location>
</feature>